<feature type="chain" id="PRO_5042248566" evidence="6">
    <location>
        <begin position="19"/>
        <end position="373"/>
    </location>
</feature>
<evidence type="ECO:0000313" key="8">
    <source>
        <dbReference type="EMBL" id="KAI1694047.1"/>
    </source>
</evidence>
<proteinExistence type="inferred from homology"/>
<dbReference type="SUPFAM" id="SSF54556">
    <property type="entry name" value="Chitinase insertion domain"/>
    <property type="match status" value="1"/>
</dbReference>
<dbReference type="PROSITE" id="PS51910">
    <property type="entry name" value="GH18_2"/>
    <property type="match status" value="1"/>
</dbReference>
<dbReference type="InterPro" id="IPR001579">
    <property type="entry name" value="Glyco_hydro_18_chit_AS"/>
</dbReference>
<dbReference type="Gene3D" id="3.20.20.80">
    <property type="entry name" value="Glycosidases"/>
    <property type="match status" value="2"/>
</dbReference>
<dbReference type="GO" id="GO:0006032">
    <property type="term" value="P:chitin catabolic process"/>
    <property type="evidence" value="ECO:0007669"/>
    <property type="project" value="TreeGrafter"/>
</dbReference>
<evidence type="ECO:0000256" key="4">
    <source>
        <dbReference type="RuleBase" id="RU004453"/>
    </source>
</evidence>
<keyword evidence="2 3" id="KW-0326">Glycosidase</keyword>
<organism evidence="8 9">
    <name type="scientific">Ditylenchus destructor</name>
    <dbReference type="NCBI Taxonomy" id="166010"/>
    <lineage>
        <taxon>Eukaryota</taxon>
        <taxon>Metazoa</taxon>
        <taxon>Ecdysozoa</taxon>
        <taxon>Nematoda</taxon>
        <taxon>Chromadorea</taxon>
        <taxon>Rhabditida</taxon>
        <taxon>Tylenchina</taxon>
        <taxon>Tylenchomorpha</taxon>
        <taxon>Sphaerularioidea</taxon>
        <taxon>Anguinidae</taxon>
        <taxon>Anguininae</taxon>
        <taxon>Ditylenchus</taxon>
    </lineage>
</organism>
<dbReference type="GO" id="GO:0005975">
    <property type="term" value="P:carbohydrate metabolic process"/>
    <property type="evidence" value="ECO:0007669"/>
    <property type="project" value="InterPro"/>
</dbReference>
<evidence type="ECO:0000256" key="3">
    <source>
        <dbReference type="RuleBase" id="RU000489"/>
    </source>
</evidence>
<dbReference type="SUPFAM" id="SSF51445">
    <property type="entry name" value="(Trans)glycosidases"/>
    <property type="match status" value="1"/>
</dbReference>
<dbReference type="InterPro" id="IPR001223">
    <property type="entry name" value="Glyco_hydro18_cat"/>
</dbReference>
<evidence type="ECO:0000256" key="2">
    <source>
        <dbReference type="ARBA" id="ARBA00023295"/>
    </source>
</evidence>
<reference evidence="8" key="1">
    <citation type="submission" date="2022-01" db="EMBL/GenBank/DDBJ databases">
        <title>Genome Sequence Resource for Two Populations of Ditylenchus destructor, the Migratory Endoparasitic Phytonematode.</title>
        <authorList>
            <person name="Zhang H."/>
            <person name="Lin R."/>
            <person name="Xie B."/>
        </authorList>
    </citation>
    <scope>NUCLEOTIDE SEQUENCE</scope>
    <source>
        <strain evidence="8">BazhouSP</strain>
    </source>
</reference>
<evidence type="ECO:0000256" key="5">
    <source>
        <dbReference type="SAM" id="MobiDB-lite"/>
    </source>
</evidence>
<dbReference type="InterPro" id="IPR029070">
    <property type="entry name" value="Chitinase_insertion_sf"/>
</dbReference>
<feature type="region of interest" description="Disordered" evidence="5">
    <location>
        <begin position="346"/>
        <end position="373"/>
    </location>
</feature>
<dbReference type="Pfam" id="PF00704">
    <property type="entry name" value="Glyco_hydro_18"/>
    <property type="match status" value="1"/>
</dbReference>
<evidence type="ECO:0000256" key="1">
    <source>
        <dbReference type="ARBA" id="ARBA00022801"/>
    </source>
</evidence>
<sequence length="373" mass="39882">MIFSIFLLIFSQFSFVETQDAPPAAGGGGSGGKVSGCFVATWAVTGGTFDPADYECGCTHVYVAFAKPDPATGQVQPFNETDKEAYKKIIEGIKKKNPDVKVLLSVGGGTVKDEDWKQVANKSPEFAKSAVEFAKANGFDGVDVDWEFQVPPERTAEDKQKFTKLMCDLKQEAKSKDMLVTASVMQLPSTVKSAYDGKALSECVDWVNVMTYDYNGAWSNTIGANSSIEDVKASLKAWEDVGMPKDKITGGVPFYGRGWKTAGPQQLGGQGTGPSDPPKAGGEAGVMAYTDTCKEEPQTYDEKTKSVTISTADKFVTTENPQSIEAKAKEISQEYKGVFAWEVSQDDTKGDKCGKGKSPLLKAMSKGAGAGGC</sequence>
<dbReference type="PANTHER" id="PTHR11177:SF317">
    <property type="entry name" value="CHITINASE 12-RELATED"/>
    <property type="match status" value="1"/>
</dbReference>
<dbReference type="GO" id="GO:0004568">
    <property type="term" value="F:chitinase activity"/>
    <property type="evidence" value="ECO:0007669"/>
    <property type="project" value="TreeGrafter"/>
</dbReference>
<dbReference type="SMART" id="SM00636">
    <property type="entry name" value="Glyco_18"/>
    <property type="match status" value="1"/>
</dbReference>
<protein>
    <submittedName>
        <fullName evidence="8">Glycosyl hydrolases family 18 domain-containing protein</fullName>
    </submittedName>
</protein>
<feature type="domain" description="GH18" evidence="7">
    <location>
        <begin position="33"/>
        <end position="371"/>
    </location>
</feature>
<dbReference type="AlphaFoldDB" id="A0AAD4MIX0"/>
<dbReference type="PROSITE" id="PS01095">
    <property type="entry name" value="GH18_1"/>
    <property type="match status" value="1"/>
</dbReference>
<accession>A0AAD4MIX0</accession>
<dbReference type="InterPro" id="IPR011583">
    <property type="entry name" value="Chitinase_II/V-like_cat"/>
</dbReference>
<dbReference type="Proteomes" id="UP001201812">
    <property type="component" value="Unassembled WGS sequence"/>
</dbReference>
<evidence type="ECO:0000256" key="6">
    <source>
        <dbReference type="SAM" id="SignalP"/>
    </source>
</evidence>
<dbReference type="EMBL" id="JAKKPZ010000556">
    <property type="protein sequence ID" value="KAI1694047.1"/>
    <property type="molecule type" value="Genomic_DNA"/>
</dbReference>
<evidence type="ECO:0000259" key="7">
    <source>
        <dbReference type="PROSITE" id="PS51910"/>
    </source>
</evidence>
<comment type="similarity">
    <text evidence="4">Belongs to the glycosyl hydrolase 18 family.</text>
</comment>
<dbReference type="InterPro" id="IPR017853">
    <property type="entry name" value="GH"/>
</dbReference>
<keyword evidence="6" id="KW-0732">Signal</keyword>
<feature type="signal peptide" evidence="6">
    <location>
        <begin position="1"/>
        <end position="18"/>
    </location>
</feature>
<keyword evidence="1 3" id="KW-0378">Hydrolase</keyword>
<comment type="caution">
    <text evidence="8">The sequence shown here is derived from an EMBL/GenBank/DDBJ whole genome shotgun (WGS) entry which is preliminary data.</text>
</comment>
<keyword evidence="9" id="KW-1185">Reference proteome</keyword>
<dbReference type="InterPro" id="IPR050314">
    <property type="entry name" value="Glycosyl_Hydrlase_18"/>
</dbReference>
<dbReference type="GO" id="GO:0005576">
    <property type="term" value="C:extracellular region"/>
    <property type="evidence" value="ECO:0007669"/>
    <property type="project" value="TreeGrafter"/>
</dbReference>
<dbReference type="PANTHER" id="PTHR11177">
    <property type="entry name" value="CHITINASE"/>
    <property type="match status" value="1"/>
</dbReference>
<dbReference type="GO" id="GO:0008061">
    <property type="term" value="F:chitin binding"/>
    <property type="evidence" value="ECO:0007669"/>
    <property type="project" value="InterPro"/>
</dbReference>
<evidence type="ECO:0000313" key="9">
    <source>
        <dbReference type="Proteomes" id="UP001201812"/>
    </source>
</evidence>
<feature type="region of interest" description="Disordered" evidence="5">
    <location>
        <begin position="261"/>
        <end position="281"/>
    </location>
</feature>
<name>A0AAD4MIX0_9BILA</name>
<gene>
    <name evidence="8" type="ORF">DdX_20320</name>
</gene>